<reference evidence="11 12" key="1">
    <citation type="journal article" date="2016" name="DNA Res.">
        <title>The draft genome of MD-2 pineapple using hybrid error correction of long reads.</title>
        <authorList>
            <person name="Redwan R.M."/>
            <person name="Saidin A."/>
            <person name="Kumar S.V."/>
        </authorList>
    </citation>
    <scope>NUCLEOTIDE SEQUENCE [LARGE SCALE GENOMIC DNA]</scope>
    <source>
        <strain evidence="12">cv. MD2</strain>
        <tissue evidence="11">Leaf</tissue>
    </source>
</reference>
<evidence type="ECO:0000256" key="3">
    <source>
        <dbReference type="ARBA" id="ARBA00022692"/>
    </source>
</evidence>
<keyword evidence="4 10" id="KW-1133">Transmembrane helix</keyword>
<proteinExistence type="inferred from homology"/>
<feature type="region of interest" description="Disordered" evidence="9">
    <location>
        <begin position="542"/>
        <end position="608"/>
    </location>
</feature>
<feature type="region of interest" description="Disordered" evidence="9">
    <location>
        <begin position="418"/>
        <end position="526"/>
    </location>
</feature>
<evidence type="ECO:0000256" key="4">
    <source>
        <dbReference type="ARBA" id="ARBA00022989"/>
    </source>
</evidence>
<keyword evidence="2" id="KW-1003">Cell membrane</keyword>
<dbReference type="EMBL" id="LSRQ01001222">
    <property type="protein sequence ID" value="OAY78711.1"/>
    <property type="molecule type" value="Genomic_DNA"/>
</dbReference>
<evidence type="ECO:0000313" key="11">
    <source>
        <dbReference type="EMBL" id="OAY78711.1"/>
    </source>
</evidence>
<dbReference type="PANTHER" id="PTHR32219">
    <property type="entry name" value="RNA-BINDING PROTEIN YLMH-RELATED"/>
    <property type="match status" value="1"/>
</dbReference>
<evidence type="ECO:0000256" key="7">
    <source>
        <dbReference type="ARBA" id="ARBA00038080"/>
    </source>
</evidence>
<evidence type="ECO:0000256" key="8">
    <source>
        <dbReference type="SAM" id="Coils"/>
    </source>
</evidence>
<gene>
    <name evidence="11" type="ORF">ACMD2_02194</name>
</gene>
<organism evidence="11 12">
    <name type="scientific">Ananas comosus</name>
    <name type="common">Pineapple</name>
    <name type="synonym">Ananas ananas</name>
    <dbReference type="NCBI Taxonomy" id="4615"/>
    <lineage>
        <taxon>Eukaryota</taxon>
        <taxon>Viridiplantae</taxon>
        <taxon>Streptophyta</taxon>
        <taxon>Embryophyta</taxon>
        <taxon>Tracheophyta</taxon>
        <taxon>Spermatophyta</taxon>
        <taxon>Magnoliopsida</taxon>
        <taxon>Liliopsida</taxon>
        <taxon>Poales</taxon>
        <taxon>Bromeliaceae</taxon>
        <taxon>Bromelioideae</taxon>
        <taxon>Ananas</taxon>
    </lineage>
</organism>
<evidence type="ECO:0000256" key="10">
    <source>
        <dbReference type="SAM" id="Phobius"/>
    </source>
</evidence>
<feature type="compositionally biased region" description="Basic and acidic residues" evidence="9">
    <location>
        <begin position="471"/>
        <end position="526"/>
    </location>
</feature>
<dbReference type="STRING" id="4615.A0A199VP73"/>
<feature type="compositionally biased region" description="Basic and acidic residues" evidence="9">
    <location>
        <begin position="556"/>
        <end position="569"/>
    </location>
</feature>
<dbReference type="GO" id="GO:0005886">
    <property type="term" value="C:plasma membrane"/>
    <property type="evidence" value="ECO:0007669"/>
    <property type="project" value="UniProtKB-SubCell"/>
</dbReference>
<feature type="compositionally biased region" description="Polar residues" evidence="9">
    <location>
        <begin position="32"/>
        <end position="53"/>
    </location>
</feature>
<feature type="region of interest" description="Disordered" evidence="9">
    <location>
        <begin position="21"/>
        <end position="70"/>
    </location>
</feature>
<evidence type="ECO:0000256" key="9">
    <source>
        <dbReference type="SAM" id="MobiDB-lite"/>
    </source>
</evidence>
<feature type="compositionally biased region" description="Basic and acidic residues" evidence="9">
    <location>
        <begin position="419"/>
        <end position="433"/>
    </location>
</feature>
<feature type="compositionally biased region" description="Basic and acidic residues" evidence="9">
    <location>
        <begin position="21"/>
        <end position="31"/>
    </location>
</feature>
<keyword evidence="3 10" id="KW-0812">Transmembrane</keyword>
<keyword evidence="6 10" id="KW-0472">Membrane</keyword>
<dbReference type="Proteomes" id="UP000092600">
    <property type="component" value="Unassembled WGS sequence"/>
</dbReference>
<feature type="compositionally biased region" description="Basic and acidic residues" evidence="9">
    <location>
        <begin position="56"/>
        <end position="70"/>
    </location>
</feature>
<protein>
    <submittedName>
        <fullName evidence="11">Proton pump-interactor 1</fullName>
    </submittedName>
</protein>
<dbReference type="AlphaFoldDB" id="A0A199VP73"/>
<name>A0A199VP73_ANACO</name>
<evidence type="ECO:0000256" key="5">
    <source>
        <dbReference type="ARBA" id="ARBA00023054"/>
    </source>
</evidence>
<accession>A0A199VP73</accession>
<comment type="caution">
    <text evidence="11">The sequence shown here is derived from an EMBL/GenBank/DDBJ whole genome shotgun (WGS) entry which is preliminary data.</text>
</comment>
<dbReference type="PANTHER" id="PTHR32219:SF2">
    <property type="entry name" value="PROTON PUMP-INTERACTOR 1"/>
    <property type="match status" value="1"/>
</dbReference>
<feature type="coiled-coil region" evidence="8">
    <location>
        <begin position="270"/>
        <end position="311"/>
    </location>
</feature>
<evidence type="ECO:0000256" key="6">
    <source>
        <dbReference type="ARBA" id="ARBA00023136"/>
    </source>
</evidence>
<sequence length="670" mass="75576">MGMEILGADITSGPVKMVGEEKLSSEIENKAKTNLGQEEETTNVGTVDGSNGANGEFKDKDSASHFPKDAVDEWPAPKQIHSFYLIKFRSYEDPKMKLKLEQADKEIQKKNQARYQITEALKAKRSERAGVVAQLRPLTSENKQYNEAMNEKMKEMEPLQTALGKLRNANNAVREKGIGLCSSEEELNDLIKSIHYRISHESITLDEEKQLLREIKQLEATRGKVISQAAMRAKLQDSLGHKEAIQDQVKLVGADMDAVKKERQAVRGKIKPLEEQLKAIDAEISSLQDELTSVSEKKDKAFENLNELRKARDAAYIYPNIDDVDDGDDGGDDDDDDGYYKGLFLPSFIDNCHGLENSCYFQNRSLLNNAKELAAKKDIAALETLAHSEVEKFMLQWSNDKEFREDYERRILPSLDSRQLSRDGRMRNPDEKPIIAQETRQSTEAEVAPIKSTAKQTKEAAGPISRADSASTEKLRDKEIAKVTEVDSKEKKGNLEDTVKSHDAEKTQKELPKKPEIDAETLKQMKRDEQIAKNKLALERKKKLAEKSAAQAAAKAQKEVEKRQKEKEKRARKKAAAQAPGVSDELIETEEKNTEEAEAKPEVETLAPAKAKELKETVRYKNIQKNQSQLPKVILKRKKSHQSYWKWVAPAAALALVLAIFAYLYLSRVN</sequence>
<dbReference type="InterPro" id="IPR055282">
    <property type="entry name" value="PPI1-4"/>
</dbReference>
<feature type="transmembrane region" description="Helical" evidence="10">
    <location>
        <begin position="644"/>
        <end position="666"/>
    </location>
</feature>
<evidence type="ECO:0000256" key="1">
    <source>
        <dbReference type="ARBA" id="ARBA00004162"/>
    </source>
</evidence>
<evidence type="ECO:0000313" key="12">
    <source>
        <dbReference type="Proteomes" id="UP000092600"/>
    </source>
</evidence>
<comment type="subcellular location">
    <subcellularLocation>
        <location evidence="1">Cell membrane</location>
        <topology evidence="1">Single-pass membrane protein</topology>
    </subcellularLocation>
</comment>
<keyword evidence="5 8" id="KW-0175">Coiled coil</keyword>
<feature type="compositionally biased region" description="Basic and acidic residues" evidence="9">
    <location>
        <begin position="589"/>
        <end position="603"/>
    </location>
</feature>
<comment type="similarity">
    <text evidence="7">Belongs to the plant Proton pump-interactor protein family.</text>
</comment>
<evidence type="ECO:0000256" key="2">
    <source>
        <dbReference type="ARBA" id="ARBA00022475"/>
    </source>
</evidence>